<dbReference type="GO" id="GO:0005525">
    <property type="term" value="F:GTP binding"/>
    <property type="evidence" value="ECO:0007669"/>
    <property type="project" value="InterPro"/>
</dbReference>
<reference evidence="2 3" key="1">
    <citation type="submission" date="2020-08" db="EMBL/GenBank/DDBJ databases">
        <title>Genomic Encyclopedia of Type Strains, Phase IV (KMG-IV): sequencing the most valuable type-strain genomes for metagenomic binning, comparative biology and taxonomic classification.</title>
        <authorList>
            <person name="Goeker M."/>
        </authorList>
    </citation>
    <scope>NUCLEOTIDE SEQUENCE [LARGE SCALE GENOMIC DNA]</scope>
    <source>
        <strain evidence="2 3">DSM 17976</strain>
    </source>
</reference>
<proteinExistence type="inferred from homology"/>
<dbReference type="GO" id="GO:0016301">
    <property type="term" value="F:kinase activity"/>
    <property type="evidence" value="ECO:0007669"/>
    <property type="project" value="UniProtKB-KW"/>
</dbReference>
<organism evidence="2 3">
    <name type="scientific">Runella defluvii</name>
    <dbReference type="NCBI Taxonomy" id="370973"/>
    <lineage>
        <taxon>Bacteria</taxon>
        <taxon>Pseudomonadati</taxon>
        <taxon>Bacteroidota</taxon>
        <taxon>Cytophagia</taxon>
        <taxon>Cytophagales</taxon>
        <taxon>Spirosomataceae</taxon>
        <taxon>Runella</taxon>
    </lineage>
</organism>
<evidence type="ECO:0000313" key="3">
    <source>
        <dbReference type="Proteomes" id="UP000541352"/>
    </source>
</evidence>
<dbReference type="PANTHER" id="PTHR23408:SF3">
    <property type="entry name" value="METHYLMALONIC ACIDURIA TYPE A PROTEIN, MITOCHONDRIAL"/>
    <property type="match status" value="1"/>
</dbReference>
<dbReference type="AlphaFoldDB" id="A0A7W5ZN67"/>
<keyword evidence="2" id="KW-0418">Kinase</keyword>
<sequence>MRHRLSVQAYVEGVLSGNRMVLSRAITLIESQLPSDKELAQQVLELILPHTGRSVRIGITGVPGVGKSTFIEAFGKKITGLGKRLAVLAIDPTSQRSKGSIMGDKTRMEELSHDPLAYIRPSPSSGSLGGVANKTRETMLLCEAAGFEVIFIETVGVGQSETLVKGMVDFFLLLMLAGAGDELQGIKKGIMEMADAVVITKADGTNQPATQRAVVEYQNALHLFPPTENGWYPQVKTCSALENRGLDAIWTMIKEFTQQVQQNGFFHRNRQQQSLEWMHSLIRYALEEQFYQHPKVLQQLREMEAQVENEKWLPIKAATYLLEIFKNFPS</sequence>
<comment type="caution">
    <text evidence="2">The sequence shown here is derived from an EMBL/GenBank/DDBJ whole genome shotgun (WGS) entry which is preliminary data.</text>
</comment>
<name>A0A7W5ZN67_9BACT</name>
<dbReference type="Gene3D" id="3.40.50.300">
    <property type="entry name" value="P-loop containing nucleotide triphosphate hydrolases"/>
    <property type="match status" value="1"/>
</dbReference>
<evidence type="ECO:0000256" key="1">
    <source>
        <dbReference type="ARBA" id="ARBA00009625"/>
    </source>
</evidence>
<dbReference type="Pfam" id="PF03308">
    <property type="entry name" value="MeaB"/>
    <property type="match status" value="1"/>
</dbReference>
<evidence type="ECO:0000313" key="2">
    <source>
        <dbReference type="EMBL" id="MBB3838789.1"/>
    </source>
</evidence>
<dbReference type="Gene3D" id="1.20.5.170">
    <property type="match status" value="1"/>
</dbReference>
<dbReference type="Proteomes" id="UP000541352">
    <property type="component" value="Unassembled WGS sequence"/>
</dbReference>
<dbReference type="NCBIfam" id="NF006958">
    <property type="entry name" value="PRK09435.1"/>
    <property type="match status" value="1"/>
</dbReference>
<dbReference type="InterPro" id="IPR027417">
    <property type="entry name" value="P-loop_NTPase"/>
</dbReference>
<keyword evidence="2" id="KW-0808">Transferase</keyword>
<dbReference type="NCBIfam" id="TIGR00750">
    <property type="entry name" value="lao"/>
    <property type="match status" value="1"/>
</dbReference>
<protein>
    <submittedName>
        <fullName evidence="2">LAO/AO transport system kinase</fullName>
        <ecNumber evidence="2">2.7.-.-</ecNumber>
    </submittedName>
</protein>
<dbReference type="GO" id="GO:0005737">
    <property type="term" value="C:cytoplasm"/>
    <property type="evidence" value="ECO:0007669"/>
    <property type="project" value="TreeGrafter"/>
</dbReference>
<dbReference type="RefSeq" id="WP_183974506.1">
    <property type="nucleotide sequence ID" value="NZ_JACIBY010000005.1"/>
</dbReference>
<keyword evidence="3" id="KW-1185">Reference proteome</keyword>
<dbReference type="CDD" id="cd03114">
    <property type="entry name" value="MMAA-like"/>
    <property type="match status" value="1"/>
</dbReference>
<dbReference type="Gene3D" id="1.10.287.130">
    <property type="match status" value="1"/>
</dbReference>
<accession>A0A7W5ZN67</accession>
<dbReference type="GO" id="GO:0003924">
    <property type="term" value="F:GTPase activity"/>
    <property type="evidence" value="ECO:0007669"/>
    <property type="project" value="InterPro"/>
</dbReference>
<gene>
    <name evidence="2" type="ORF">FHS57_002795</name>
</gene>
<dbReference type="PANTHER" id="PTHR23408">
    <property type="entry name" value="METHYLMALONYL-COA MUTASE"/>
    <property type="match status" value="1"/>
</dbReference>
<comment type="similarity">
    <text evidence="1">Belongs to the SIMIBI class G3E GTPase family. ArgK/MeaB subfamily.</text>
</comment>
<dbReference type="SUPFAM" id="SSF52540">
    <property type="entry name" value="P-loop containing nucleoside triphosphate hydrolases"/>
    <property type="match status" value="1"/>
</dbReference>
<dbReference type="EC" id="2.7.-.-" evidence="2"/>
<dbReference type="EMBL" id="JACIBY010000005">
    <property type="protein sequence ID" value="MBB3838789.1"/>
    <property type="molecule type" value="Genomic_DNA"/>
</dbReference>
<dbReference type="InterPro" id="IPR005129">
    <property type="entry name" value="GTPase_ArgK"/>
</dbReference>